<dbReference type="InterPro" id="IPR056404">
    <property type="entry name" value="HTH_RNase_II"/>
</dbReference>
<accession>A0A388K9Z0</accession>
<feature type="domain" description="RNB" evidence="3">
    <location>
        <begin position="536"/>
        <end position="822"/>
    </location>
</feature>
<dbReference type="OrthoDB" id="2285229at2759"/>
<dbReference type="InterPro" id="IPR057324">
    <property type="entry name" value="WH_RNase_II"/>
</dbReference>
<dbReference type="STRING" id="69332.A0A388K9Z0"/>
<evidence type="ECO:0000256" key="1">
    <source>
        <dbReference type="SAM" id="Coils"/>
    </source>
</evidence>
<comment type="caution">
    <text evidence="4">The sequence shown here is derived from an EMBL/GenBank/DDBJ whole genome shotgun (WGS) entry which is preliminary data.</text>
</comment>
<dbReference type="SUPFAM" id="SSF50249">
    <property type="entry name" value="Nucleic acid-binding proteins"/>
    <property type="match status" value="1"/>
</dbReference>
<dbReference type="InterPro" id="IPR050180">
    <property type="entry name" value="RNR_Ribonuclease"/>
</dbReference>
<evidence type="ECO:0000256" key="2">
    <source>
        <dbReference type="SAM" id="MobiDB-lite"/>
    </source>
</evidence>
<dbReference type="GO" id="GO:0006402">
    <property type="term" value="P:mRNA catabolic process"/>
    <property type="evidence" value="ECO:0007669"/>
    <property type="project" value="TreeGrafter"/>
</dbReference>
<dbReference type="GO" id="GO:0000932">
    <property type="term" value="C:P-body"/>
    <property type="evidence" value="ECO:0007669"/>
    <property type="project" value="TreeGrafter"/>
</dbReference>
<dbReference type="AlphaFoldDB" id="A0A388K9Z0"/>
<feature type="coiled-coil region" evidence="1">
    <location>
        <begin position="452"/>
        <end position="479"/>
    </location>
</feature>
<reference evidence="4 5" key="1">
    <citation type="journal article" date="2018" name="Cell">
        <title>The Chara Genome: Secondary Complexity and Implications for Plant Terrestrialization.</title>
        <authorList>
            <person name="Nishiyama T."/>
            <person name="Sakayama H."/>
            <person name="Vries J.D."/>
            <person name="Buschmann H."/>
            <person name="Saint-Marcoux D."/>
            <person name="Ullrich K.K."/>
            <person name="Haas F.B."/>
            <person name="Vanderstraeten L."/>
            <person name="Becker D."/>
            <person name="Lang D."/>
            <person name="Vosolsobe S."/>
            <person name="Rombauts S."/>
            <person name="Wilhelmsson P.K.I."/>
            <person name="Janitza P."/>
            <person name="Kern R."/>
            <person name="Heyl A."/>
            <person name="Rumpler F."/>
            <person name="Villalobos L.I.A.C."/>
            <person name="Clay J.M."/>
            <person name="Skokan R."/>
            <person name="Toyoda A."/>
            <person name="Suzuki Y."/>
            <person name="Kagoshima H."/>
            <person name="Schijlen E."/>
            <person name="Tajeshwar N."/>
            <person name="Catarino B."/>
            <person name="Hetherington A.J."/>
            <person name="Saltykova A."/>
            <person name="Bonnot C."/>
            <person name="Breuninger H."/>
            <person name="Symeonidi A."/>
            <person name="Radhakrishnan G.V."/>
            <person name="Van Nieuwerburgh F."/>
            <person name="Deforce D."/>
            <person name="Chang C."/>
            <person name="Karol K.G."/>
            <person name="Hedrich R."/>
            <person name="Ulvskov P."/>
            <person name="Glockner G."/>
            <person name="Delwiche C.F."/>
            <person name="Petrasek J."/>
            <person name="Van de Peer Y."/>
            <person name="Friml J."/>
            <person name="Beilby M."/>
            <person name="Dolan L."/>
            <person name="Kohara Y."/>
            <person name="Sugano S."/>
            <person name="Fujiyama A."/>
            <person name="Delaux P.-M."/>
            <person name="Quint M."/>
            <person name="TheiBen G."/>
            <person name="Hagemann M."/>
            <person name="Harholt J."/>
            <person name="Dunand C."/>
            <person name="Zachgo S."/>
            <person name="Langdale J."/>
            <person name="Maumus F."/>
            <person name="Straeten D.V.D."/>
            <person name="Gould S.B."/>
            <person name="Rensing S.A."/>
        </authorList>
    </citation>
    <scope>NUCLEOTIDE SEQUENCE [LARGE SCALE GENOMIC DNA]</scope>
    <source>
        <strain evidence="4 5">S276</strain>
    </source>
</reference>
<dbReference type="GO" id="GO:0000175">
    <property type="term" value="F:3'-5'-RNA exonuclease activity"/>
    <property type="evidence" value="ECO:0007669"/>
    <property type="project" value="TreeGrafter"/>
</dbReference>
<evidence type="ECO:0000313" key="4">
    <source>
        <dbReference type="EMBL" id="GBG66875.1"/>
    </source>
</evidence>
<keyword evidence="5" id="KW-1185">Reference proteome</keyword>
<dbReference type="Pfam" id="PF23161">
    <property type="entry name" value="HTH_RNase_II"/>
    <property type="match status" value="1"/>
</dbReference>
<dbReference type="InterPro" id="IPR012340">
    <property type="entry name" value="NA-bd_OB-fold"/>
</dbReference>
<evidence type="ECO:0000313" key="5">
    <source>
        <dbReference type="Proteomes" id="UP000265515"/>
    </source>
</evidence>
<organism evidence="4 5">
    <name type="scientific">Chara braunii</name>
    <name type="common">Braun's stonewort</name>
    <dbReference type="NCBI Taxonomy" id="69332"/>
    <lineage>
        <taxon>Eukaryota</taxon>
        <taxon>Viridiplantae</taxon>
        <taxon>Streptophyta</taxon>
        <taxon>Charophyceae</taxon>
        <taxon>Charales</taxon>
        <taxon>Characeae</taxon>
        <taxon>Chara</taxon>
    </lineage>
</organism>
<sequence length="851" mass="93139">MAATTILLDGCNDGQDGDGAERRRSRMATATGRTARIADGRWHFPLRLRFKPSMLSSSPVKMSGQNVTSSPVRWSEPLPSMVVPSTLAVGGFSPLKSPVDVSHQASLPAMIVTTHALNGDMRGSVLIGRMGRFSGIGRGSSRSAVWSGSPHSVLPVARTRAGNLVAVATAAAGAAPMPLAGQQSVEVSWPTLPSRPVPVSLTKSGHVKRCPAAGRSSASSPDTMLEPEAQPRSSRKFAAAKGADIADWDSILKKGVLIEFEKESGNSSRTYFGVVQKSDGKRNCLVADQNGHSHSVSYRHILYVVPSSQEVSSYDIKEFLRKAAELAQDTSLLSVAWEMLLPENRVVDPQNMAELLYANAGPVECYSAYRLLADDRVFFKKKVKGPPPQHEPRPAAVVEELKQKIAQQEATLRQLKRFVEAAQTVMKMPRSNKPAPEFWFNSEKSRPWCTALKKYALEAVEADREKKTAEQVLEALGSQRTPAHAADVLIKMGAWPVHANLELLKSNLPVEFPPEVLESAERLMLQPVPDPDKDHRVDLTSLKVYTIDSEDTKEIDDGLSAEMLEDGQWRFWIHVADPARWVQQGDVLDMEAKRRCTSVYLCTGVIPMFPMNMASGQMSLVQNQECCSMSVGVILNPDGSIAESTVMNASIRPTYRLSYNDVDEMLALMMEEERELLVLAEAAMKRRQWRRAQGAITFSIPEAVVKVKHGDTETPTVTVSVIDQEMPSRVLVSEFMILCGEVIADFGGRVGLPLPYRGQMMAFGSMARMRMIASKVARDVLSDGPPAACLLGGKACDGLRASISRGGSSGGCRGACSALQFGVMVTFLHIFRLKLCYEVSRRLLVRKMWSL</sequence>
<dbReference type="EMBL" id="BFEA01000080">
    <property type="protein sequence ID" value="GBG66875.1"/>
    <property type="molecule type" value="Genomic_DNA"/>
</dbReference>
<feature type="region of interest" description="Disordered" evidence="2">
    <location>
        <begin position="195"/>
        <end position="235"/>
    </location>
</feature>
<dbReference type="InterPro" id="IPR001900">
    <property type="entry name" value="RNase_II/R"/>
</dbReference>
<dbReference type="InterPro" id="IPR056403">
    <property type="entry name" value="RNase_II_barrel"/>
</dbReference>
<dbReference type="Pfam" id="PF00773">
    <property type="entry name" value="RNB"/>
    <property type="match status" value="1"/>
</dbReference>
<evidence type="ECO:0000259" key="3">
    <source>
        <dbReference type="SMART" id="SM00955"/>
    </source>
</evidence>
<dbReference type="Gramene" id="GBG66875">
    <property type="protein sequence ID" value="GBG66875"/>
    <property type="gene ID" value="CBR_g72631"/>
</dbReference>
<dbReference type="GO" id="GO:0003723">
    <property type="term" value="F:RNA binding"/>
    <property type="evidence" value="ECO:0007669"/>
    <property type="project" value="InterPro"/>
</dbReference>
<protein>
    <recommendedName>
        <fullName evidence="3">RNB domain-containing protein</fullName>
    </recommendedName>
</protein>
<name>A0A388K9Z0_CHABU</name>
<dbReference type="Pfam" id="PF23163">
    <property type="entry name" value="CSD_RNase_II"/>
    <property type="match status" value="1"/>
</dbReference>
<dbReference type="PANTHER" id="PTHR23355:SF42">
    <property type="entry name" value="RIBONUCLEASE II, CHLOROPLASTIC_MITOCHONDRIAL"/>
    <property type="match status" value="1"/>
</dbReference>
<dbReference type="Proteomes" id="UP000265515">
    <property type="component" value="Unassembled WGS sequence"/>
</dbReference>
<feature type="region of interest" description="Disordered" evidence="2">
    <location>
        <begin position="1"/>
        <end position="31"/>
    </location>
</feature>
<gene>
    <name evidence="4" type="ORF">CBR_g72631</name>
</gene>
<dbReference type="PANTHER" id="PTHR23355">
    <property type="entry name" value="RIBONUCLEASE"/>
    <property type="match status" value="1"/>
</dbReference>
<proteinExistence type="predicted"/>
<keyword evidence="1" id="KW-0175">Coiled coil</keyword>
<dbReference type="SMART" id="SM00955">
    <property type="entry name" value="RNB"/>
    <property type="match status" value="1"/>
</dbReference>
<dbReference type="Pfam" id="PF25255">
    <property type="entry name" value="WHD_RNase_II"/>
    <property type="match status" value="1"/>
</dbReference>